<organism evidence="2 3">
    <name type="scientific">Streptomyces varsoviensis</name>
    <dbReference type="NCBI Taxonomy" id="67373"/>
    <lineage>
        <taxon>Bacteria</taxon>
        <taxon>Bacillati</taxon>
        <taxon>Actinomycetota</taxon>
        <taxon>Actinomycetes</taxon>
        <taxon>Kitasatosporales</taxon>
        <taxon>Streptomycetaceae</taxon>
        <taxon>Streptomyces</taxon>
    </lineage>
</organism>
<evidence type="ECO:0000313" key="3">
    <source>
        <dbReference type="Proteomes" id="UP000037020"/>
    </source>
</evidence>
<evidence type="ECO:0000313" key="2">
    <source>
        <dbReference type="EMBL" id="KOG90178.1"/>
    </source>
</evidence>
<dbReference type="Pfam" id="PF04149">
    <property type="entry name" value="DUF397"/>
    <property type="match status" value="1"/>
</dbReference>
<name>A0ABR5JA19_9ACTN</name>
<gene>
    <name evidence="2" type="ORF">ADK38_10155</name>
</gene>
<evidence type="ECO:0000259" key="1">
    <source>
        <dbReference type="Pfam" id="PF04149"/>
    </source>
</evidence>
<dbReference type="InterPro" id="IPR007278">
    <property type="entry name" value="DUF397"/>
</dbReference>
<comment type="caution">
    <text evidence="2">The sequence shown here is derived from an EMBL/GenBank/DDBJ whole genome shotgun (WGS) entry which is preliminary data.</text>
</comment>
<accession>A0ABR5JA19</accession>
<keyword evidence="3" id="KW-1185">Reference proteome</keyword>
<dbReference type="RefSeq" id="WP_030889163.1">
    <property type="nucleotide sequence ID" value="NZ_JBIRHZ010000016.1"/>
</dbReference>
<proteinExistence type="predicted"/>
<dbReference type="EMBL" id="LGUT01000856">
    <property type="protein sequence ID" value="KOG90178.1"/>
    <property type="molecule type" value="Genomic_DNA"/>
</dbReference>
<dbReference type="Proteomes" id="UP000037020">
    <property type="component" value="Unassembled WGS sequence"/>
</dbReference>
<reference evidence="2 3" key="1">
    <citation type="submission" date="2015-07" db="EMBL/GenBank/DDBJ databases">
        <authorList>
            <person name="Ju K.-S."/>
            <person name="Doroghazi J.R."/>
            <person name="Metcalf W.W."/>
        </authorList>
    </citation>
    <scope>NUCLEOTIDE SEQUENCE [LARGE SCALE GENOMIC DNA]</scope>
    <source>
        <strain evidence="2 3">NRRL B-3589</strain>
    </source>
</reference>
<feature type="domain" description="DUF397" evidence="1">
    <location>
        <begin position="6"/>
        <end position="58"/>
    </location>
</feature>
<sequence length="68" mass="7068">MAEHTHWQKTSFSGGGDGANCLQLAAAHGVVWLRESEAPGVMVTATANALRALLRSVKTGEFGSGSLK</sequence>
<protein>
    <recommendedName>
        <fullName evidence="1">DUF397 domain-containing protein</fullName>
    </recommendedName>
</protein>